<dbReference type="PANTHER" id="PTHR23354:SF62">
    <property type="entry name" value="MUSTARD, ISOFORM V"/>
    <property type="match status" value="1"/>
</dbReference>
<name>A0AAW2YTZ3_9EUKA</name>
<dbReference type="PROSITE" id="PS51886">
    <property type="entry name" value="TLDC"/>
    <property type="match status" value="1"/>
</dbReference>
<keyword evidence="3" id="KW-0496">Mitochondrion</keyword>
<dbReference type="GO" id="GO:0005634">
    <property type="term" value="C:nucleus"/>
    <property type="evidence" value="ECO:0007669"/>
    <property type="project" value="TreeGrafter"/>
</dbReference>
<dbReference type="Proteomes" id="UP001431209">
    <property type="component" value="Unassembled WGS sequence"/>
</dbReference>
<evidence type="ECO:0000256" key="1">
    <source>
        <dbReference type="ARBA" id="ARBA00004173"/>
    </source>
</evidence>
<protein>
    <recommendedName>
        <fullName evidence="4">Oxidation resistance protein 1</fullName>
    </recommendedName>
</protein>
<reference evidence="6 7" key="1">
    <citation type="submission" date="2024-03" db="EMBL/GenBank/DDBJ databases">
        <title>The Acrasis kona genome and developmental transcriptomes reveal deep origins of eukaryotic multicellular pathways.</title>
        <authorList>
            <person name="Sheikh S."/>
            <person name="Fu C.-J."/>
            <person name="Brown M.W."/>
            <person name="Baldauf S.L."/>
        </authorList>
    </citation>
    <scope>NUCLEOTIDE SEQUENCE [LARGE SCALE GENOMIC DNA]</scope>
    <source>
        <strain evidence="6 7">ATCC MYA-3509</strain>
    </source>
</reference>
<dbReference type="InterPro" id="IPR006571">
    <property type="entry name" value="TLDc_dom"/>
</dbReference>
<keyword evidence="7" id="KW-1185">Reference proteome</keyword>
<evidence type="ECO:0000256" key="4">
    <source>
        <dbReference type="ARBA" id="ARBA00040604"/>
    </source>
</evidence>
<proteinExistence type="inferred from homology"/>
<comment type="similarity">
    <text evidence="2">Belongs to the OXR1 family.</text>
</comment>
<organism evidence="6 7">
    <name type="scientific">Acrasis kona</name>
    <dbReference type="NCBI Taxonomy" id="1008807"/>
    <lineage>
        <taxon>Eukaryota</taxon>
        <taxon>Discoba</taxon>
        <taxon>Heterolobosea</taxon>
        <taxon>Tetramitia</taxon>
        <taxon>Eutetramitia</taxon>
        <taxon>Acrasidae</taxon>
        <taxon>Acrasis</taxon>
    </lineage>
</organism>
<evidence type="ECO:0000256" key="2">
    <source>
        <dbReference type="ARBA" id="ARBA00009540"/>
    </source>
</evidence>
<evidence type="ECO:0000313" key="6">
    <source>
        <dbReference type="EMBL" id="KAL0480255.1"/>
    </source>
</evidence>
<sequence length="295" mass="33354">MWLFKREKPAETPSEKTKTLKERIDEHYSLDDPAAVGQLATHKAVIADHAPTLVGGSKMLEDTHVIQLKKNLPLHPSMQPKWLLLYDSVRMGLSVNSFMDKVFGRGPTIIVIKDTDGNVFGGFGSESWKKSPKYYGDDACFLFSIKGDEVKVYKSSKRNQFYMYFNHGNQYNPYNGLAMGGTGNFDYFPLALDKTFSKGESRSSLLTYSNSPCLLGEDAYDDIFTVGSIEVWGFELTESDRINLEYEQTVREEKRGVLKGDDNADLYMMQQAGRVGQGAMYRAEVEESKNKQDTF</sequence>
<dbReference type="Pfam" id="PF07534">
    <property type="entry name" value="TLD"/>
    <property type="match status" value="1"/>
</dbReference>
<evidence type="ECO:0000259" key="5">
    <source>
        <dbReference type="PROSITE" id="PS51886"/>
    </source>
</evidence>
<evidence type="ECO:0000313" key="7">
    <source>
        <dbReference type="Proteomes" id="UP001431209"/>
    </source>
</evidence>
<comment type="caution">
    <text evidence="6">The sequence shown here is derived from an EMBL/GenBank/DDBJ whole genome shotgun (WGS) entry which is preliminary data.</text>
</comment>
<comment type="subcellular location">
    <subcellularLocation>
        <location evidence="1">Mitochondrion</location>
    </subcellularLocation>
</comment>
<dbReference type="EMBL" id="JAOPGA020000647">
    <property type="protein sequence ID" value="KAL0480255.1"/>
    <property type="molecule type" value="Genomic_DNA"/>
</dbReference>
<dbReference type="AlphaFoldDB" id="A0AAW2YTZ3"/>
<dbReference type="SMART" id="SM00584">
    <property type="entry name" value="TLDc"/>
    <property type="match status" value="1"/>
</dbReference>
<feature type="domain" description="TLDc" evidence="5">
    <location>
        <begin position="58"/>
        <end position="235"/>
    </location>
</feature>
<accession>A0AAW2YTZ3</accession>
<dbReference type="GO" id="GO:0006979">
    <property type="term" value="P:response to oxidative stress"/>
    <property type="evidence" value="ECO:0007669"/>
    <property type="project" value="TreeGrafter"/>
</dbReference>
<evidence type="ECO:0000256" key="3">
    <source>
        <dbReference type="ARBA" id="ARBA00023128"/>
    </source>
</evidence>
<dbReference type="PANTHER" id="PTHR23354">
    <property type="entry name" value="NUCLEOLAR PROTEIN 7/ESTROGEN RECEPTOR COACTIVATOR-RELATED"/>
    <property type="match status" value="1"/>
</dbReference>
<dbReference type="GO" id="GO:0005739">
    <property type="term" value="C:mitochondrion"/>
    <property type="evidence" value="ECO:0007669"/>
    <property type="project" value="UniProtKB-SubCell"/>
</dbReference>
<gene>
    <name evidence="6" type="ORF">AKO1_007165</name>
</gene>